<evidence type="ECO:0000256" key="1">
    <source>
        <dbReference type="ARBA" id="ARBA00022603"/>
    </source>
</evidence>
<evidence type="ECO:0000256" key="3">
    <source>
        <dbReference type="ARBA" id="ARBA00022691"/>
    </source>
</evidence>
<dbReference type="PROSITE" id="PS00092">
    <property type="entry name" value="N6_MTASE"/>
    <property type="match status" value="1"/>
</dbReference>
<feature type="binding site" evidence="5">
    <location>
        <position position="172"/>
    </location>
    <ligand>
        <name>S-adenosyl-L-methionine</name>
        <dbReference type="ChEBI" id="CHEBI:59789"/>
    </ligand>
</feature>
<feature type="binding site" evidence="5">
    <location>
        <begin position="122"/>
        <end position="126"/>
    </location>
    <ligand>
        <name>S-adenosyl-L-methionine</name>
        <dbReference type="ChEBI" id="CHEBI:59789"/>
    </ligand>
</feature>
<comment type="caution">
    <text evidence="8">The sequence shown here is derived from an EMBL/GenBank/DDBJ whole genome shotgun (WGS) entry which is preliminary data.</text>
</comment>
<feature type="binding site" evidence="5">
    <location>
        <begin position="187"/>
        <end position="190"/>
    </location>
    <ligand>
        <name>substrate</name>
    </ligand>
</feature>
<keyword evidence="3 5" id="KW-0949">S-adenosyl-L-methionine</keyword>
<evidence type="ECO:0000256" key="2">
    <source>
        <dbReference type="ARBA" id="ARBA00022679"/>
    </source>
</evidence>
<dbReference type="InterPro" id="IPR019874">
    <property type="entry name" value="RF_methyltr_PrmC"/>
</dbReference>
<dbReference type="OrthoDB" id="9800643at2"/>
<name>A0A437R9H0_9BURK</name>
<dbReference type="Gene3D" id="3.40.50.150">
    <property type="entry name" value="Vaccinia Virus protein VP39"/>
    <property type="match status" value="1"/>
</dbReference>
<dbReference type="NCBIfam" id="TIGR00536">
    <property type="entry name" value="hemK_fam"/>
    <property type="match status" value="1"/>
</dbReference>
<sequence>MNTLPSVQEALAQAAAAGVERLDAQRLLQHLLQQGRAWLLAHDDALLTAPQAVAWQALLARCAAGEPLAYLTGEREFHGLPLQVSPAVLVPRPDTETMVDWALELLAGPLAAVEQPTVADLGTGSGAIALAVKHRCPRAQMRASDASAAALAVAQGNGERLGLAIGWHLGSWWEPFAGQRLALVLSNPPYIESGDPHLPALRHEPLSALVPPGGDGLASLREIVAGAPQHLAPGGWLLLEHGFDQADAVAGLLREAGFTEVQHRTDLGGHRRCTGGRRP</sequence>
<keyword evidence="9" id="KW-1185">Reference proteome</keyword>
<dbReference type="EMBL" id="SACR01000007">
    <property type="protein sequence ID" value="RVU43347.1"/>
    <property type="molecule type" value="Genomic_DNA"/>
</dbReference>
<dbReference type="NCBIfam" id="TIGR03534">
    <property type="entry name" value="RF_mod_PrmC"/>
    <property type="match status" value="1"/>
</dbReference>
<evidence type="ECO:0000259" key="6">
    <source>
        <dbReference type="Pfam" id="PF05175"/>
    </source>
</evidence>
<dbReference type="InterPro" id="IPR007848">
    <property type="entry name" value="Small_mtfrase_dom"/>
</dbReference>
<dbReference type="InterPro" id="IPR050320">
    <property type="entry name" value="N5-glutamine_MTase"/>
</dbReference>
<dbReference type="Gene3D" id="1.10.8.10">
    <property type="entry name" value="DNA helicase RuvA subunit, C-terminal domain"/>
    <property type="match status" value="1"/>
</dbReference>
<evidence type="ECO:0000313" key="9">
    <source>
        <dbReference type="Proteomes" id="UP000285575"/>
    </source>
</evidence>
<dbReference type="InterPro" id="IPR002052">
    <property type="entry name" value="DNA_methylase_N6_adenine_CS"/>
</dbReference>
<dbReference type="EC" id="2.1.1.297" evidence="5"/>
<dbReference type="HAMAP" id="MF_02126">
    <property type="entry name" value="RF_methyltr_PrmC"/>
    <property type="match status" value="1"/>
</dbReference>
<dbReference type="InterPro" id="IPR029063">
    <property type="entry name" value="SAM-dependent_MTases_sf"/>
</dbReference>
<evidence type="ECO:0000259" key="7">
    <source>
        <dbReference type="Pfam" id="PF17827"/>
    </source>
</evidence>
<dbReference type="Pfam" id="PF17827">
    <property type="entry name" value="PrmC_N"/>
    <property type="match status" value="1"/>
</dbReference>
<dbReference type="GO" id="GO:0032259">
    <property type="term" value="P:methylation"/>
    <property type="evidence" value="ECO:0007669"/>
    <property type="project" value="UniProtKB-KW"/>
</dbReference>
<dbReference type="AlphaFoldDB" id="A0A437R9H0"/>
<dbReference type="InterPro" id="IPR004556">
    <property type="entry name" value="HemK-like"/>
</dbReference>
<dbReference type="GO" id="GO:0102559">
    <property type="term" value="F:peptide chain release factor N(5)-glutamine methyltransferase activity"/>
    <property type="evidence" value="ECO:0007669"/>
    <property type="project" value="UniProtKB-EC"/>
</dbReference>
<dbReference type="GO" id="GO:0003676">
    <property type="term" value="F:nucleic acid binding"/>
    <property type="evidence" value="ECO:0007669"/>
    <property type="project" value="InterPro"/>
</dbReference>
<comment type="function">
    <text evidence="5">Methylates the class 1 translation termination release factors RF1/PrfA and RF2/PrfB on the glutamine residue of the universally conserved GGQ motif.</text>
</comment>
<feature type="domain" description="Release factor glutamine methyltransferase N-terminal" evidence="7">
    <location>
        <begin position="10"/>
        <end position="73"/>
    </location>
</feature>
<dbReference type="InterPro" id="IPR040758">
    <property type="entry name" value="PrmC_N"/>
</dbReference>
<organism evidence="8 9">
    <name type="scientific">Rubrivivax rivuli</name>
    <dbReference type="NCBI Taxonomy" id="1862385"/>
    <lineage>
        <taxon>Bacteria</taxon>
        <taxon>Pseudomonadati</taxon>
        <taxon>Pseudomonadota</taxon>
        <taxon>Betaproteobacteria</taxon>
        <taxon>Burkholderiales</taxon>
        <taxon>Sphaerotilaceae</taxon>
        <taxon>Rubrivivax</taxon>
    </lineage>
</organism>
<evidence type="ECO:0000256" key="4">
    <source>
        <dbReference type="ARBA" id="ARBA00048391"/>
    </source>
</evidence>
<comment type="catalytic activity">
    <reaction evidence="4 5">
        <text>L-glutaminyl-[peptide chain release factor] + S-adenosyl-L-methionine = N(5)-methyl-L-glutaminyl-[peptide chain release factor] + S-adenosyl-L-homocysteine + H(+)</text>
        <dbReference type="Rhea" id="RHEA:42896"/>
        <dbReference type="Rhea" id="RHEA-COMP:10271"/>
        <dbReference type="Rhea" id="RHEA-COMP:10272"/>
        <dbReference type="ChEBI" id="CHEBI:15378"/>
        <dbReference type="ChEBI" id="CHEBI:30011"/>
        <dbReference type="ChEBI" id="CHEBI:57856"/>
        <dbReference type="ChEBI" id="CHEBI:59789"/>
        <dbReference type="ChEBI" id="CHEBI:61891"/>
        <dbReference type="EC" id="2.1.1.297"/>
    </reaction>
</comment>
<dbReference type="RefSeq" id="WP_128230631.1">
    <property type="nucleotide sequence ID" value="NZ_SACR01000007.1"/>
</dbReference>
<keyword evidence="1 5" id="KW-0489">Methyltransferase</keyword>
<evidence type="ECO:0000313" key="8">
    <source>
        <dbReference type="EMBL" id="RVU43347.1"/>
    </source>
</evidence>
<dbReference type="Proteomes" id="UP000285575">
    <property type="component" value="Unassembled WGS sequence"/>
</dbReference>
<accession>A0A437R9H0</accession>
<feature type="domain" description="Methyltransferase small" evidence="6">
    <location>
        <begin position="97"/>
        <end position="194"/>
    </location>
</feature>
<dbReference type="PANTHER" id="PTHR18895:SF74">
    <property type="entry name" value="MTRF1L RELEASE FACTOR GLUTAMINE METHYLTRANSFERASE"/>
    <property type="match status" value="1"/>
</dbReference>
<evidence type="ECO:0000256" key="5">
    <source>
        <dbReference type="HAMAP-Rule" id="MF_02126"/>
    </source>
</evidence>
<protein>
    <recommendedName>
        <fullName evidence="5">Release factor glutamine methyltransferase</fullName>
        <shortName evidence="5">RF MTase</shortName>
        <ecNumber evidence="5">2.1.1.297</ecNumber>
    </recommendedName>
    <alternativeName>
        <fullName evidence="5">N5-glutamine methyltransferase PrmC</fullName>
    </alternativeName>
    <alternativeName>
        <fullName evidence="5">Protein-(glutamine-N5) MTase PrmC</fullName>
    </alternativeName>
    <alternativeName>
        <fullName evidence="5">Protein-glutamine N-methyltransferase PrmC</fullName>
    </alternativeName>
</protein>
<dbReference type="PANTHER" id="PTHR18895">
    <property type="entry name" value="HEMK METHYLTRANSFERASE"/>
    <property type="match status" value="1"/>
</dbReference>
<proteinExistence type="inferred from homology"/>
<gene>
    <name evidence="5 8" type="primary">prmC</name>
    <name evidence="8" type="ORF">EOE66_20600</name>
</gene>
<comment type="similarity">
    <text evidence="5">Belongs to the protein N5-glutamine methyltransferase family. PrmC subfamily.</text>
</comment>
<feature type="binding site" evidence="5">
    <location>
        <position position="145"/>
    </location>
    <ligand>
        <name>S-adenosyl-L-methionine</name>
        <dbReference type="ChEBI" id="CHEBI:59789"/>
    </ligand>
</feature>
<feature type="binding site" evidence="5">
    <location>
        <position position="187"/>
    </location>
    <ligand>
        <name>S-adenosyl-L-methionine</name>
        <dbReference type="ChEBI" id="CHEBI:59789"/>
    </ligand>
</feature>
<reference evidence="8 9" key="1">
    <citation type="submission" date="2019-01" db="EMBL/GenBank/DDBJ databases">
        <authorList>
            <person name="Chen W.-M."/>
        </authorList>
    </citation>
    <scope>NUCLEOTIDE SEQUENCE [LARGE SCALE GENOMIC DNA]</scope>
    <source>
        <strain evidence="8 9">KYPY4</strain>
    </source>
</reference>
<keyword evidence="2 5" id="KW-0808">Transferase</keyword>
<dbReference type="Pfam" id="PF05175">
    <property type="entry name" value="MTS"/>
    <property type="match status" value="1"/>
</dbReference>
<dbReference type="SUPFAM" id="SSF53335">
    <property type="entry name" value="S-adenosyl-L-methionine-dependent methyltransferases"/>
    <property type="match status" value="1"/>
</dbReference>